<feature type="region of interest" description="Disordered" evidence="1">
    <location>
        <begin position="1"/>
        <end position="105"/>
    </location>
</feature>
<feature type="compositionally biased region" description="Polar residues" evidence="1">
    <location>
        <begin position="53"/>
        <end position="64"/>
    </location>
</feature>
<accession>A0A151N261</accession>
<organism evidence="2 3">
    <name type="scientific">Alligator mississippiensis</name>
    <name type="common">American alligator</name>
    <dbReference type="NCBI Taxonomy" id="8496"/>
    <lineage>
        <taxon>Eukaryota</taxon>
        <taxon>Metazoa</taxon>
        <taxon>Chordata</taxon>
        <taxon>Craniata</taxon>
        <taxon>Vertebrata</taxon>
        <taxon>Euteleostomi</taxon>
        <taxon>Archelosauria</taxon>
        <taxon>Archosauria</taxon>
        <taxon>Crocodylia</taxon>
        <taxon>Alligatoridae</taxon>
        <taxon>Alligatorinae</taxon>
        <taxon>Alligator</taxon>
    </lineage>
</organism>
<evidence type="ECO:0000313" key="3">
    <source>
        <dbReference type="Proteomes" id="UP000050525"/>
    </source>
</evidence>
<dbReference type="EMBL" id="AKHW03004139">
    <property type="protein sequence ID" value="KYO30874.1"/>
    <property type="molecule type" value="Genomic_DNA"/>
</dbReference>
<proteinExistence type="predicted"/>
<dbReference type="AlphaFoldDB" id="A0A151N261"/>
<evidence type="ECO:0000313" key="2">
    <source>
        <dbReference type="EMBL" id="KYO30874.1"/>
    </source>
</evidence>
<gene>
    <name evidence="2" type="ORF">Y1Q_0007703</name>
</gene>
<feature type="compositionally biased region" description="Polar residues" evidence="1">
    <location>
        <begin position="85"/>
        <end position="105"/>
    </location>
</feature>
<protein>
    <submittedName>
        <fullName evidence="2">Uncharacterized protein</fullName>
    </submittedName>
</protein>
<evidence type="ECO:0000256" key="1">
    <source>
        <dbReference type="SAM" id="MobiDB-lite"/>
    </source>
</evidence>
<reference evidence="2 3" key="1">
    <citation type="journal article" date="2012" name="Genome Biol.">
        <title>Sequencing three crocodilian genomes to illuminate the evolution of archosaurs and amniotes.</title>
        <authorList>
            <person name="St John J.A."/>
            <person name="Braun E.L."/>
            <person name="Isberg S.R."/>
            <person name="Miles L.G."/>
            <person name="Chong A.Y."/>
            <person name="Gongora J."/>
            <person name="Dalzell P."/>
            <person name="Moran C."/>
            <person name="Bed'hom B."/>
            <person name="Abzhanov A."/>
            <person name="Burgess S.C."/>
            <person name="Cooksey A.M."/>
            <person name="Castoe T.A."/>
            <person name="Crawford N.G."/>
            <person name="Densmore L.D."/>
            <person name="Drew J.C."/>
            <person name="Edwards S.V."/>
            <person name="Faircloth B.C."/>
            <person name="Fujita M.K."/>
            <person name="Greenwold M.J."/>
            <person name="Hoffmann F.G."/>
            <person name="Howard J.M."/>
            <person name="Iguchi T."/>
            <person name="Janes D.E."/>
            <person name="Khan S.Y."/>
            <person name="Kohno S."/>
            <person name="de Koning A.J."/>
            <person name="Lance S.L."/>
            <person name="McCarthy F.M."/>
            <person name="McCormack J.E."/>
            <person name="Merchant M.E."/>
            <person name="Peterson D.G."/>
            <person name="Pollock D.D."/>
            <person name="Pourmand N."/>
            <person name="Raney B.J."/>
            <person name="Roessler K.A."/>
            <person name="Sanford J.R."/>
            <person name="Sawyer R.H."/>
            <person name="Schmidt C.J."/>
            <person name="Triplett E.W."/>
            <person name="Tuberville T.D."/>
            <person name="Venegas-Anaya M."/>
            <person name="Howard J.T."/>
            <person name="Jarvis E.D."/>
            <person name="Guillette L.J.Jr."/>
            <person name="Glenn T.C."/>
            <person name="Green R.E."/>
            <person name="Ray D.A."/>
        </authorList>
    </citation>
    <scope>NUCLEOTIDE SEQUENCE [LARGE SCALE GENOMIC DNA]</scope>
    <source>
        <strain evidence="2">KSC_2009_1</strain>
    </source>
</reference>
<feature type="compositionally biased region" description="Basic and acidic residues" evidence="1">
    <location>
        <begin position="14"/>
        <end position="23"/>
    </location>
</feature>
<name>A0A151N261_ALLMI</name>
<keyword evidence="3" id="KW-1185">Reference proteome</keyword>
<feature type="compositionally biased region" description="Basic and acidic residues" evidence="1">
    <location>
        <begin position="69"/>
        <end position="80"/>
    </location>
</feature>
<sequence>MSLLLRQAGSTEPSMEREQKEDESTIQEPHAPDSETQLGCNSEEDRAAVKPVTGTSGVLTSIQQEDLMDALKDDAPEVPDKSNLPGLTQETGASQSSLNRELTIT</sequence>
<comment type="caution">
    <text evidence="2">The sequence shown here is derived from an EMBL/GenBank/DDBJ whole genome shotgun (WGS) entry which is preliminary data.</text>
</comment>
<dbReference type="Proteomes" id="UP000050525">
    <property type="component" value="Unassembled WGS sequence"/>
</dbReference>